<keyword evidence="2" id="KW-1185">Reference proteome</keyword>
<gene>
    <name evidence="1" type="ORF">EVB93_025</name>
</gene>
<proteinExistence type="predicted"/>
<protein>
    <submittedName>
        <fullName evidence="1">Uncharacterized protein</fullName>
    </submittedName>
</protein>
<organism evidence="1 2">
    <name type="scientific">Rhizobium phage RHph_TM30</name>
    <dbReference type="NCBI Taxonomy" id="2509764"/>
    <lineage>
        <taxon>Viruses</taxon>
        <taxon>Duplodnaviria</taxon>
        <taxon>Heunggongvirae</taxon>
        <taxon>Uroviricota</taxon>
        <taxon>Caudoviricetes</taxon>
        <taxon>Kleczkowskaviridae</taxon>
        <taxon>Cuauhnahuacvirus</taxon>
        <taxon>Cuauhnahuacvirus TM30</taxon>
    </lineage>
</organism>
<accession>A0A7S5R4S1</accession>
<sequence length="115" mass="13984">MMYNTNLGFWVDLNQIAMISEFLKGRDHHSIKFCILYKYSSQEIWYEYGVFGDSTPYFIQKKMYEAYRKLNEAYDYSEIPKFTTEFYLEMFEDLVESIEEHLINLINEKIKHDAK</sequence>
<evidence type="ECO:0000313" key="2">
    <source>
        <dbReference type="Proteomes" id="UP000629603"/>
    </source>
</evidence>
<dbReference type="Proteomes" id="UP000629603">
    <property type="component" value="Segment"/>
</dbReference>
<dbReference type="EMBL" id="MN988521">
    <property type="protein sequence ID" value="QIG71132.1"/>
    <property type="molecule type" value="Genomic_DNA"/>
</dbReference>
<evidence type="ECO:0000313" key="1">
    <source>
        <dbReference type="EMBL" id="QIG71132.1"/>
    </source>
</evidence>
<reference evidence="1 2" key="1">
    <citation type="submission" date="2020-01" db="EMBL/GenBank/DDBJ databases">
        <title>Patterns of diversity and host range of bacteriophage communities associated with bean-nodulatin bacteria.</title>
        <authorList>
            <person name="Vann Cauwenberghe J."/>
            <person name="Santamaria R.I."/>
            <person name="Bustos P."/>
            <person name="Juarez S."/>
            <person name="Gonzalez V."/>
        </authorList>
    </citation>
    <scope>NUCLEOTIDE SEQUENCE [LARGE SCALE GENOMIC DNA]</scope>
</reference>
<name>A0A7S5R4S1_9CAUD</name>